<feature type="binding site" evidence="11">
    <location>
        <position position="100"/>
    </location>
    <ligand>
        <name>FMN</name>
        <dbReference type="ChEBI" id="CHEBI:58210"/>
    </ligand>
</feature>
<protein>
    <recommendedName>
        <fullName evidence="11">Dihydroorotate dehydrogenase</fullName>
        <shortName evidence="11">DHOD</shortName>
        <shortName evidence="11">DHODase</shortName>
        <shortName evidence="11">DHOdehase</shortName>
        <ecNumber evidence="11">1.3.-.-</ecNumber>
    </recommendedName>
</protein>
<evidence type="ECO:0000259" key="12">
    <source>
        <dbReference type="Pfam" id="PF01180"/>
    </source>
</evidence>
<evidence type="ECO:0000313" key="13">
    <source>
        <dbReference type="EMBL" id="HIU60084.1"/>
    </source>
</evidence>
<dbReference type="GO" id="GO:0006207">
    <property type="term" value="P:'de novo' pyrimidine nucleobase biosynthetic process"/>
    <property type="evidence" value="ECO:0007669"/>
    <property type="project" value="InterPro"/>
</dbReference>
<dbReference type="Proteomes" id="UP000824094">
    <property type="component" value="Unassembled WGS sequence"/>
</dbReference>
<accession>A0A9D1MGX8</accession>
<comment type="subcellular location">
    <subcellularLocation>
        <location evidence="2 11">Cytoplasm</location>
    </subcellularLocation>
</comment>
<feature type="binding site" evidence="11">
    <location>
        <begin position="45"/>
        <end position="46"/>
    </location>
    <ligand>
        <name>FMN</name>
        <dbReference type="ChEBI" id="CHEBI:58210"/>
    </ligand>
</feature>
<dbReference type="PROSITE" id="PS00911">
    <property type="entry name" value="DHODEHASE_1"/>
    <property type="match status" value="1"/>
</dbReference>
<feature type="binding site" evidence="11">
    <location>
        <begin position="69"/>
        <end position="73"/>
    </location>
    <ligand>
        <name>substrate</name>
    </ligand>
</feature>
<dbReference type="InterPro" id="IPR049622">
    <property type="entry name" value="Dihydroorotate_DH_I"/>
</dbReference>
<feature type="binding site" evidence="11">
    <location>
        <position position="192"/>
    </location>
    <ligand>
        <name>FMN</name>
        <dbReference type="ChEBI" id="CHEBI:58210"/>
    </ligand>
</feature>
<dbReference type="AlphaFoldDB" id="A0A9D1MGX8"/>
<dbReference type="NCBIfam" id="NF005574">
    <property type="entry name" value="PRK07259.1"/>
    <property type="match status" value="1"/>
</dbReference>
<reference evidence="13" key="2">
    <citation type="journal article" date="2021" name="PeerJ">
        <title>Extensive microbial diversity within the chicken gut microbiome revealed by metagenomics and culture.</title>
        <authorList>
            <person name="Gilroy R."/>
            <person name="Ravi A."/>
            <person name="Getino M."/>
            <person name="Pursley I."/>
            <person name="Horton D.L."/>
            <person name="Alikhan N.F."/>
            <person name="Baker D."/>
            <person name="Gharbi K."/>
            <person name="Hall N."/>
            <person name="Watson M."/>
            <person name="Adriaenssens E.M."/>
            <person name="Foster-Nyarko E."/>
            <person name="Jarju S."/>
            <person name="Secka A."/>
            <person name="Antonio M."/>
            <person name="Oren A."/>
            <person name="Chaudhuri R.R."/>
            <person name="La Ragione R."/>
            <person name="Hildebrand F."/>
            <person name="Pallen M.J."/>
        </authorList>
    </citation>
    <scope>NUCLEOTIDE SEQUENCE</scope>
    <source>
        <strain evidence="13">18911</strain>
    </source>
</reference>
<evidence type="ECO:0000256" key="5">
    <source>
        <dbReference type="ARBA" id="ARBA00022490"/>
    </source>
</evidence>
<dbReference type="SUPFAM" id="SSF51395">
    <property type="entry name" value="FMN-linked oxidoreductases"/>
    <property type="match status" value="1"/>
</dbReference>
<dbReference type="InterPro" id="IPR013785">
    <property type="entry name" value="Aldolase_TIM"/>
</dbReference>
<comment type="catalytic activity">
    <reaction evidence="11">
        <text>(S)-dihydroorotate + A = orotate + AH2</text>
        <dbReference type="Rhea" id="RHEA:18073"/>
        <dbReference type="ChEBI" id="CHEBI:13193"/>
        <dbReference type="ChEBI" id="CHEBI:17499"/>
        <dbReference type="ChEBI" id="CHEBI:30839"/>
        <dbReference type="ChEBI" id="CHEBI:30864"/>
    </reaction>
</comment>
<dbReference type="InterPro" id="IPR050074">
    <property type="entry name" value="DHO_dehydrogenase"/>
</dbReference>
<comment type="cofactor">
    <cofactor evidence="11">
        <name>FMN</name>
        <dbReference type="ChEBI" id="CHEBI:58210"/>
    </cofactor>
    <text evidence="11">Binds 1 FMN per subunit.</text>
</comment>
<feature type="domain" description="Dihydroorotate dehydrogenase catalytic" evidence="12">
    <location>
        <begin position="7"/>
        <end position="287"/>
    </location>
</feature>
<organism evidence="13 14">
    <name type="scientific">Candidatus Stercoripulliclostridium merdigallinarum</name>
    <dbReference type="NCBI Taxonomy" id="2840951"/>
    <lineage>
        <taxon>Bacteria</taxon>
        <taxon>Bacillati</taxon>
        <taxon>Bacillota</taxon>
        <taxon>Clostridia</taxon>
        <taxon>Eubacteriales</taxon>
        <taxon>Candidatus Stercoripulliclostridium</taxon>
    </lineage>
</organism>
<evidence type="ECO:0000256" key="7">
    <source>
        <dbReference type="ARBA" id="ARBA00022643"/>
    </source>
</evidence>
<dbReference type="InterPro" id="IPR033888">
    <property type="entry name" value="DHOD_1B"/>
</dbReference>
<feature type="binding site" evidence="11">
    <location>
        <position position="128"/>
    </location>
    <ligand>
        <name>FMN</name>
        <dbReference type="ChEBI" id="CHEBI:58210"/>
    </ligand>
</feature>
<dbReference type="NCBIfam" id="TIGR01037">
    <property type="entry name" value="pyrD_sub1_fam"/>
    <property type="match status" value="1"/>
</dbReference>
<dbReference type="InterPro" id="IPR001295">
    <property type="entry name" value="Dihydroorotate_DH_CS"/>
</dbReference>
<evidence type="ECO:0000256" key="9">
    <source>
        <dbReference type="ARBA" id="ARBA00023002"/>
    </source>
</evidence>
<evidence type="ECO:0000256" key="3">
    <source>
        <dbReference type="ARBA" id="ARBA00004715"/>
    </source>
</evidence>
<feature type="binding site" evidence="11">
    <location>
        <position position="45"/>
    </location>
    <ligand>
        <name>substrate</name>
    </ligand>
</feature>
<feature type="binding site" evidence="11">
    <location>
        <position position="166"/>
    </location>
    <ligand>
        <name>FMN</name>
        <dbReference type="ChEBI" id="CHEBI:58210"/>
    </ligand>
</feature>
<dbReference type="PIRSF" id="PIRSF000164">
    <property type="entry name" value="DHO_oxidase"/>
    <property type="match status" value="1"/>
</dbReference>
<dbReference type="Pfam" id="PF01180">
    <property type="entry name" value="DHO_dh"/>
    <property type="match status" value="1"/>
</dbReference>
<evidence type="ECO:0000256" key="1">
    <source>
        <dbReference type="ARBA" id="ARBA00003616"/>
    </source>
</evidence>
<evidence type="ECO:0000256" key="6">
    <source>
        <dbReference type="ARBA" id="ARBA00022630"/>
    </source>
</evidence>
<sequence>MPDTRITLFGNTMDNPVIPASGTFGFGYGFTEWFDISILGSIALKGTTLEARYGNPLPRIAECPAGMINAIGLQNPGAVAVRDVELKKLAAVYPKKVIANVGGHSFREYTEASRILSGAEEVFAIELNVSCPNVKGGGMAFGLDPAVLEELTAAVKEVSEKPVVVKLSPNVTDITVLAKAAERGGADGLSLINTLVGMRIDLNSARPIISVKRGGYSGPGVFPVAINAVYNTREAVNLPIIGMGGIMNAENVIEMMYAGADAVMVGTLNLIDPLGSKKIIEDLPGVMERLGIDKLTDIVGRAHR</sequence>
<dbReference type="GO" id="GO:0004589">
    <property type="term" value="F:dihydroorotate dehydrogenase (NAD+) activity"/>
    <property type="evidence" value="ECO:0007669"/>
    <property type="project" value="UniProtKB-EC"/>
</dbReference>
<dbReference type="Gene3D" id="3.20.20.70">
    <property type="entry name" value="Aldolase class I"/>
    <property type="match status" value="1"/>
</dbReference>
<comment type="pathway">
    <text evidence="3">Pyrimidine metabolism; UMP biosynthesis via de novo pathway; orotate from (S)-dihydroorotate (NAD(+) route): step 1/1.</text>
</comment>
<dbReference type="HAMAP" id="MF_00224">
    <property type="entry name" value="DHO_dh_type1"/>
    <property type="match status" value="1"/>
</dbReference>
<feature type="binding site" evidence="11">
    <location>
        <begin position="266"/>
        <end position="267"/>
    </location>
    <ligand>
        <name>FMN</name>
        <dbReference type="ChEBI" id="CHEBI:58210"/>
    </ligand>
</feature>
<evidence type="ECO:0000256" key="8">
    <source>
        <dbReference type="ARBA" id="ARBA00022975"/>
    </source>
</evidence>
<feature type="binding site" evidence="11">
    <location>
        <begin position="244"/>
        <end position="245"/>
    </location>
    <ligand>
        <name>FMN</name>
        <dbReference type="ChEBI" id="CHEBI:58210"/>
    </ligand>
</feature>
<evidence type="ECO:0000256" key="11">
    <source>
        <dbReference type="HAMAP-Rule" id="MF_00224"/>
    </source>
</evidence>
<keyword evidence="5 11" id="KW-0963">Cytoplasm</keyword>
<gene>
    <name evidence="11" type="primary">pyrD</name>
    <name evidence="13" type="ORF">IAB05_01690</name>
</gene>
<dbReference type="EC" id="1.3.-.-" evidence="11"/>
<dbReference type="InterPro" id="IPR012135">
    <property type="entry name" value="Dihydroorotate_DH_1_2"/>
</dbReference>
<keyword evidence="6 11" id="KW-0285">Flavoprotein</keyword>
<keyword evidence="8 11" id="KW-0665">Pyrimidine biosynthesis</keyword>
<comment type="similarity">
    <text evidence="4 11">Belongs to the dihydroorotate dehydrogenase family. Type 1 subfamily.</text>
</comment>
<feature type="active site" description="Nucleophile" evidence="11">
    <location>
        <position position="131"/>
    </location>
</feature>
<name>A0A9D1MGX8_9FIRM</name>
<comment type="caution">
    <text evidence="13">The sequence shown here is derived from an EMBL/GenBank/DDBJ whole genome shotgun (WGS) entry which is preliminary data.</text>
</comment>
<proteinExistence type="inferred from homology"/>
<dbReference type="EMBL" id="DVNF01000055">
    <property type="protein sequence ID" value="HIU60084.1"/>
    <property type="molecule type" value="Genomic_DNA"/>
</dbReference>
<dbReference type="PANTHER" id="PTHR48109:SF1">
    <property type="entry name" value="DIHYDROOROTATE DEHYDROGENASE (FUMARATE)"/>
    <property type="match status" value="1"/>
</dbReference>
<feature type="binding site" evidence="11">
    <location>
        <position position="128"/>
    </location>
    <ligand>
        <name>substrate</name>
    </ligand>
</feature>
<dbReference type="PROSITE" id="PS00912">
    <property type="entry name" value="DHODEHASE_2"/>
    <property type="match status" value="1"/>
</dbReference>
<keyword evidence="9 11" id="KW-0560">Oxidoreductase</keyword>
<dbReference type="GO" id="GO:0005737">
    <property type="term" value="C:cytoplasm"/>
    <property type="evidence" value="ECO:0007669"/>
    <property type="project" value="UniProtKB-SubCell"/>
</dbReference>
<reference evidence="13" key="1">
    <citation type="submission" date="2020-10" db="EMBL/GenBank/DDBJ databases">
        <authorList>
            <person name="Gilroy R."/>
        </authorList>
    </citation>
    <scope>NUCLEOTIDE SEQUENCE</scope>
    <source>
        <strain evidence="13">18911</strain>
    </source>
</reference>
<dbReference type="InterPro" id="IPR024920">
    <property type="entry name" value="Dihydroorotate_DH_1"/>
</dbReference>
<feature type="binding site" evidence="11">
    <location>
        <begin position="193"/>
        <end position="194"/>
    </location>
    <ligand>
        <name>substrate</name>
    </ligand>
</feature>
<feature type="binding site" evidence="11">
    <location>
        <position position="218"/>
    </location>
    <ligand>
        <name>FMN</name>
        <dbReference type="ChEBI" id="CHEBI:58210"/>
    </ligand>
</feature>
<evidence type="ECO:0000256" key="10">
    <source>
        <dbReference type="ARBA" id="ARBA00048996"/>
    </source>
</evidence>
<evidence type="ECO:0000256" key="2">
    <source>
        <dbReference type="ARBA" id="ARBA00004496"/>
    </source>
</evidence>
<feature type="binding site" evidence="11">
    <location>
        <position position="21"/>
    </location>
    <ligand>
        <name>FMN</name>
        <dbReference type="ChEBI" id="CHEBI:58210"/>
    </ligand>
</feature>
<comment type="function">
    <text evidence="1">Catalyzes the conversion of dihydroorotate to orotate with NAD(+) as electron acceptor.</text>
</comment>
<dbReference type="CDD" id="cd04740">
    <property type="entry name" value="DHOD_1B_like"/>
    <property type="match status" value="1"/>
</dbReference>
<dbReference type="InterPro" id="IPR005720">
    <property type="entry name" value="Dihydroorotate_DH_cat"/>
</dbReference>
<dbReference type="GO" id="GO:0044205">
    <property type="term" value="P:'de novo' UMP biosynthetic process"/>
    <property type="evidence" value="ECO:0007669"/>
    <property type="project" value="UniProtKB-UniRule"/>
</dbReference>
<comment type="catalytic activity">
    <reaction evidence="10">
        <text>(S)-dihydroorotate + NAD(+) = orotate + NADH + H(+)</text>
        <dbReference type="Rhea" id="RHEA:13513"/>
        <dbReference type="ChEBI" id="CHEBI:15378"/>
        <dbReference type="ChEBI" id="CHEBI:30839"/>
        <dbReference type="ChEBI" id="CHEBI:30864"/>
        <dbReference type="ChEBI" id="CHEBI:57540"/>
        <dbReference type="ChEBI" id="CHEBI:57945"/>
        <dbReference type="EC" id="1.3.1.14"/>
    </reaction>
</comment>
<evidence type="ECO:0000313" key="14">
    <source>
        <dbReference type="Proteomes" id="UP000824094"/>
    </source>
</evidence>
<evidence type="ECO:0000256" key="4">
    <source>
        <dbReference type="ARBA" id="ARBA00008008"/>
    </source>
</evidence>
<keyword evidence="7 11" id="KW-0288">FMN</keyword>
<dbReference type="PANTHER" id="PTHR48109">
    <property type="entry name" value="DIHYDROOROTATE DEHYDROGENASE (QUINONE), MITOCHONDRIAL-RELATED"/>
    <property type="match status" value="1"/>
</dbReference>